<sequence>MPLTRLAVADLPPLLVGCGRAVVAALLAGLCLALTRQRLPTSHQWGRLAVVGGGVVVGFPMLTSFALTSVPATHGAVVIAVLPAATAVATVLRTGERLPPVFWVAALAGAAAAMVFAGLQGAGPDRVGWADLLLLGAVVAAATGYAEGGLLAREIGAWQTVSWALVLCVPLTATLTAVSLVDQGLPSAGPSAWAAFGYLGVVSTFLAFVAWYRGLGIGPMASVSQVQLAQPVVSLGWAALLLGEQVGPTTLLGGLVVVGCAAGAVRVRLAASHPIPRPAPRAASLPG</sequence>
<keyword evidence="5 6" id="KW-0472">Membrane</keyword>
<feature type="transmembrane region" description="Helical" evidence="6">
    <location>
        <begin position="73"/>
        <end position="92"/>
    </location>
</feature>
<reference evidence="8 9" key="1">
    <citation type="submission" date="2021-05" db="EMBL/GenBank/DDBJ databases">
        <title>Complete genome of Nocardioides aquaticus KCTC 9944T isolated from meromictic and hypersaline Ekho Lake, Antarctica.</title>
        <authorList>
            <person name="Hwang K."/>
            <person name="Kim K.M."/>
            <person name="Choe H."/>
        </authorList>
    </citation>
    <scope>NUCLEOTIDE SEQUENCE [LARGE SCALE GENOMIC DNA]</scope>
    <source>
        <strain evidence="8 9">KCTC 9944</strain>
    </source>
</reference>
<name>A0ABX8EML8_9ACTN</name>
<dbReference type="PANTHER" id="PTHR32322:SF2">
    <property type="entry name" value="EAMA DOMAIN-CONTAINING PROTEIN"/>
    <property type="match status" value="1"/>
</dbReference>
<evidence type="ECO:0000259" key="7">
    <source>
        <dbReference type="Pfam" id="PF00892"/>
    </source>
</evidence>
<comment type="subcellular location">
    <subcellularLocation>
        <location evidence="1">Membrane</location>
        <topology evidence="1">Multi-pass membrane protein</topology>
    </subcellularLocation>
</comment>
<gene>
    <name evidence="8" type="ORF">ENKNEFLB_02238</name>
</gene>
<feature type="transmembrane region" description="Helical" evidence="6">
    <location>
        <begin position="132"/>
        <end position="151"/>
    </location>
</feature>
<evidence type="ECO:0000256" key="4">
    <source>
        <dbReference type="ARBA" id="ARBA00022989"/>
    </source>
</evidence>
<protein>
    <recommendedName>
        <fullName evidence="7">EamA domain-containing protein</fullName>
    </recommendedName>
</protein>
<keyword evidence="3 6" id="KW-0812">Transmembrane</keyword>
<evidence type="ECO:0000256" key="2">
    <source>
        <dbReference type="ARBA" id="ARBA00007362"/>
    </source>
</evidence>
<accession>A0ABX8EML8</accession>
<evidence type="ECO:0000256" key="3">
    <source>
        <dbReference type="ARBA" id="ARBA00022692"/>
    </source>
</evidence>
<evidence type="ECO:0000256" key="1">
    <source>
        <dbReference type="ARBA" id="ARBA00004141"/>
    </source>
</evidence>
<evidence type="ECO:0000256" key="5">
    <source>
        <dbReference type="ARBA" id="ARBA00023136"/>
    </source>
</evidence>
<evidence type="ECO:0000256" key="6">
    <source>
        <dbReference type="SAM" id="Phobius"/>
    </source>
</evidence>
<feature type="domain" description="EamA" evidence="7">
    <location>
        <begin position="129"/>
        <end position="259"/>
    </location>
</feature>
<proteinExistence type="inferred from homology"/>
<dbReference type="Proteomes" id="UP000679307">
    <property type="component" value="Chromosome"/>
</dbReference>
<comment type="similarity">
    <text evidence="2">Belongs to the EamA transporter family.</text>
</comment>
<feature type="domain" description="EamA" evidence="7">
    <location>
        <begin position="3"/>
        <end position="115"/>
    </location>
</feature>
<dbReference type="InterPro" id="IPR050638">
    <property type="entry name" value="AA-Vitamin_Transporters"/>
</dbReference>
<dbReference type="Pfam" id="PF00892">
    <property type="entry name" value="EamA"/>
    <property type="match status" value="2"/>
</dbReference>
<dbReference type="InterPro" id="IPR000620">
    <property type="entry name" value="EamA_dom"/>
</dbReference>
<keyword evidence="9" id="KW-1185">Reference proteome</keyword>
<feature type="transmembrane region" description="Helical" evidence="6">
    <location>
        <begin position="45"/>
        <end position="67"/>
    </location>
</feature>
<feature type="transmembrane region" description="Helical" evidence="6">
    <location>
        <begin position="101"/>
        <end position="120"/>
    </location>
</feature>
<dbReference type="EMBL" id="CP075371">
    <property type="protein sequence ID" value="QVT79848.1"/>
    <property type="molecule type" value="Genomic_DNA"/>
</dbReference>
<feature type="transmembrane region" description="Helical" evidence="6">
    <location>
        <begin position="163"/>
        <end position="181"/>
    </location>
</feature>
<evidence type="ECO:0000313" key="9">
    <source>
        <dbReference type="Proteomes" id="UP000679307"/>
    </source>
</evidence>
<evidence type="ECO:0000313" key="8">
    <source>
        <dbReference type="EMBL" id="QVT79848.1"/>
    </source>
</evidence>
<feature type="transmembrane region" description="Helical" evidence="6">
    <location>
        <begin position="12"/>
        <end position="33"/>
    </location>
</feature>
<dbReference type="PANTHER" id="PTHR32322">
    <property type="entry name" value="INNER MEMBRANE TRANSPORTER"/>
    <property type="match status" value="1"/>
</dbReference>
<keyword evidence="4 6" id="KW-1133">Transmembrane helix</keyword>
<organism evidence="8 9">
    <name type="scientific">Nocardioides aquaticus</name>
    <dbReference type="NCBI Taxonomy" id="160826"/>
    <lineage>
        <taxon>Bacteria</taxon>
        <taxon>Bacillati</taxon>
        <taxon>Actinomycetota</taxon>
        <taxon>Actinomycetes</taxon>
        <taxon>Propionibacteriales</taxon>
        <taxon>Nocardioidaceae</taxon>
        <taxon>Nocardioides</taxon>
    </lineage>
</organism>
<feature type="transmembrane region" description="Helical" evidence="6">
    <location>
        <begin position="193"/>
        <end position="212"/>
    </location>
</feature>